<evidence type="ECO:0000313" key="5">
    <source>
        <dbReference type="Proteomes" id="UP000285832"/>
    </source>
</evidence>
<dbReference type="Proteomes" id="UP000285832">
    <property type="component" value="Unassembled WGS sequence"/>
</dbReference>
<dbReference type="CDD" id="cd18873">
    <property type="entry name" value="NUDIX_NadM_like"/>
    <property type="match status" value="1"/>
</dbReference>
<name>A0A415D6U4_9FIRM</name>
<dbReference type="InterPro" id="IPR020476">
    <property type="entry name" value="Nudix_hydrolase"/>
</dbReference>
<dbReference type="Pfam" id="PF00293">
    <property type="entry name" value="NUDIX"/>
    <property type="match status" value="1"/>
</dbReference>
<feature type="domain" description="Nudix hydrolase" evidence="3">
    <location>
        <begin position="38"/>
        <end position="194"/>
    </location>
</feature>
<reference evidence="4 5" key="1">
    <citation type="submission" date="2018-08" db="EMBL/GenBank/DDBJ databases">
        <title>A genome reference for cultivated species of the human gut microbiota.</title>
        <authorList>
            <person name="Zou Y."/>
            <person name="Xue W."/>
            <person name="Luo G."/>
        </authorList>
    </citation>
    <scope>NUCLEOTIDE SEQUENCE [LARGE SCALE GENOMIC DNA]</scope>
    <source>
        <strain evidence="4 5">AM09-9</strain>
    </source>
</reference>
<dbReference type="InterPro" id="IPR015797">
    <property type="entry name" value="NUDIX_hydrolase-like_dom_sf"/>
</dbReference>
<organism evidence="4 5">
    <name type="scientific">[Ruminococcus] lactaris</name>
    <dbReference type="NCBI Taxonomy" id="46228"/>
    <lineage>
        <taxon>Bacteria</taxon>
        <taxon>Bacillati</taxon>
        <taxon>Bacillota</taxon>
        <taxon>Clostridia</taxon>
        <taxon>Lachnospirales</taxon>
        <taxon>Lachnospiraceae</taxon>
        <taxon>Mediterraneibacter</taxon>
    </lineage>
</organism>
<evidence type="ECO:0000256" key="2">
    <source>
        <dbReference type="RuleBase" id="RU003476"/>
    </source>
</evidence>
<proteinExistence type="inferred from homology"/>
<dbReference type="EMBL" id="QRMI01000012">
    <property type="protein sequence ID" value="RHJ62066.1"/>
    <property type="molecule type" value="Genomic_DNA"/>
</dbReference>
<dbReference type="SUPFAM" id="SSF55811">
    <property type="entry name" value="Nudix"/>
    <property type="match status" value="1"/>
</dbReference>
<evidence type="ECO:0000259" key="3">
    <source>
        <dbReference type="PROSITE" id="PS51462"/>
    </source>
</evidence>
<evidence type="ECO:0000256" key="1">
    <source>
        <dbReference type="ARBA" id="ARBA00022801"/>
    </source>
</evidence>
<comment type="caution">
    <text evidence="4">The sequence shown here is derived from an EMBL/GenBank/DDBJ whole genome shotgun (WGS) entry which is preliminary data.</text>
</comment>
<dbReference type="Gene3D" id="3.90.79.10">
    <property type="entry name" value="Nucleoside Triphosphate Pyrophosphohydrolase"/>
    <property type="match status" value="1"/>
</dbReference>
<dbReference type="PANTHER" id="PTHR43736">
    <property type="entry name" value="ADP-RIBOSE PYROPHOSPHATASE"/>
    <property type="match status" value="1"/>
</dbReference>
<accession>A0A415D6U4</accession>
<dbReference type="RefSeq" id="WP_118278968.1">
    <property type="nucleotide sequence ID" value="NZ_CAKMWK010000002.1"/>
</dbReference>
<sequence length="243" mass="27543">MPSFLDDISSFYGTGEKNEKGQTLEEFLKEYDPYQYKNPCATTDMVLFSYAGEKPDTDALKVLLVCRKNHPSIGYWALPGGFVELYENLEDTARRELEEETGVKGLPVEQFACYGDYQRDPRARVITTAYFSLVNEKEVRVKAGDDAADAAWFTVKLKKGESKDITTDAAVIRREDFSLELENEDRGLKIRAVICKEERQGLVRERKYKVKEGGMVAVDHAAILTQALEVIQQRIRKNSCTCG</sequence>
<dbReference type="InterPro" id="IPR020084">
    <property type="entry name" value="NUDIX_hydrolase_CS"/>
</dbReference>
<protein>
    <submittedName>
        <fullName evidence="4">NUDIX hydrolase</fullName>
    </submittedName>
</protein>
<evidence type="ECO:0000313" key="4">
    <source>
        <dbReference type="EMBL" id="RHJ62066.1"/>
    </source>
</evidence>
<dbReference type="PROSITE" id="PS00893">
    <property type="entry name" value="NUDIX_BOX"/>
    <property type="match status" value="1"/>
</dbReference>
<dbReference type="InterPro" id="IPR000086">
    <property type="entry name" value="NUDIX_hydrolase_dom"/>
</dbReference>
<gene>
    <name evidence="4" type="ORF">DW116_06000</name>
</gene>
<comment type="similarity">
    <text evidence="2">Belongs to the Nudix hydrolase family.</text>
</comment>
<keyword evidence="1 2" id="KW-0378">Hydrolase</keyword>
<dbReference type="PRINTS" id="PR00502">
    <property type="entry name" value="NUDIXFAMILY"/>
</dbReference>
<dbReference type="PANTHER" id="PTHR43736:SF4">
    <property type="entry name" value="SLR1690 PROTEIN"/>
    <property type="match status" value="1"/>
</dbReference>
<dbReference type="AlphaFoldDB" id="A0A415D6U4"/>
<dbReference type="PROSITE" id="PS51462">
    <property type="entry name" value="NUDIX"/>
    <property type="match status" value="1"/>
</dbReference>
<dbReference type="GO" id="GO:0016787">
    <property type="term" value="F:hydrolase activity"/>
    <property type="evidence" value="ECO:0007669"/>
    <property type="project" value="UniProtKB-KW"/>
</dbReference>